<evidence type="ECO:0000313" key="2">
    <source>
        <dbReference type="Proteomes" id="UP001239111"/>
    </source>
</evidence>
<keyword evidence="2" id="KW-1185">Reference proteome</keyword>
<evidence type="ECO:0000313" key="1">
    <source>
        <dbReference type="EMBL" id="KAJ8679640.1"/>
    </source>
</evidence>
<accession>A0ACC2P892</accession>
<sequence length="513" mass="55277">MSFFGVNVTNPFTSAVGQRIEQATEASLPSENWALNMEICDIINETEEGPRDAIKAIKRRLNQAAGKNYTTVMYTLTVLETCVKNCGKRFHALACSKEFISELVKLIGPKNEPPTAVQEKVLSLIQTWADTFRNQPHTQGVVQAYQELRSKGIEFPMTDLDAMAPIITPERSVPELEASGEAAAAAVASGGASSVPGASQQQQAAAYGASSACRSGGLIQLNESQQLKLRGELDIMHGNMRVLSEMIAAHSAGLNDKGNERALTEDMELMAEVYNRCKEMQERVCDLIGTLAHDELTAELLQVNDEMNNLSLRYARFTKNSSKQLPASALVAQAIAGAAAAQQQQVPLTAAQKKKLEAGDSLIDLSDDEAEAAGAAALPLPVDLLEKRMADFGMSGDESIPRRKDGEKDEFDAFAQSRTGNMDIMKNRQESRGKNEEIESSLSRPKNSMQTDKTLTSSEFELFLAERTAAAALEVSGGSASGVSSNITGASSASGSTIQRQIDKDEDKSLFAL</sequence>
<dbReference type="EMBL" id="CM056742">
    <property type="protein sequence ID" value="KAJ8679640.1"/>
    <property type="molecule type" value="Genomic_DNA"/>
</dbReference>
<dbReference type="Proteomes" id="UP001239111">
    <property type="component" value="Chromosome 2"/>
</dbReference>
<proteinExistence type="predicted"/>
<name>A0ACC2P892_9HYME</name>
<comment type="caution">
    <text evidence="1">The sequence shown here is derived from an EMBL/GenBank/DDBJ whole genome shotgun (WGS) entry which is preliminary data.</text>
</comment>
<organism evidence="1 2">
    <name type="scientific">Eretmocerus hayati</name>
    <dbReference type="NCBI Taxonomy" id="131215"/>
    <lineage>
        <taxon>Eukaryota</taxon>
        <taxon>Metazoa</taxon>
        <taxon>Ecdysozoa</taxon>
        <taxon>Arthropoda</taxon>
        <taxon>Hexapoda</taxon>
        <taxon>Insecta</taxon>
        <taxon>Pterygota</taxon>
        <taxon>Neoptera</taxon>
        <taxon>Endopterygota</taxon>
        <taxon>Hymenoptera</taxon>
        <taxon>Apocrita</taxon>
        <taxon>Proctotrupomorpha</taxon>
        <taxon>Chalcidoidea</taxon>
        <taxon>Aphelinidae</taxon>
        <taxon>Aphelininae</taxon>
        <taxon>Eretmocerus</taxon>
    </lineage>
</organism>
<reference evidence="1" key="1">
    <citation type="submission" date="2023-04" db="EMBL/GenBank/DDBJ databases">
        <title>A chromosome-level genome assembly of the parasitoid wasp Eretmocerus hayati.</title>
        <authorList>
            <person name="Zhong Y."/>
            <person name="Liu S."/>
            <person name="Liu Y."/>
        </authorList>
    </citation>
    <scope>NUCLEOTIDE SEQUENCE</scope>
    <source>
        <strain evidence="1">ZJU_SS_LIU_2023</strain>
    </source>
</reference>
<gene>
    <name evidence="1" type="ORF">QAD02_015427</name>
</gene>
<protein>
    <submittedName>
        <fullName evidence="1">Uncharacterized protein</fullName>
    </submittedName>
</protein>